<keyword evidence="3" id="KW-1185">Reference proteome</keyword>
<dbReference type="InterPro" id="IPR029058">
    <property type="entry name" value="AB_hydrolase_fold"/>
</dbReference>
<dbReference type="Gene3D" id="2.60.120.430">
    <property type="entry name" value="Galactose-binding lectin"/>
    <property type="match status" value="1"/>
</dbReference>
<dbReference type="OrthoDB" id="4378831at2"/>
<sequence length="517" mass="58262">MTKNLVVFCDGTWNRVDRTTVDGHPCPTNVLSLFEATLPADRNNNPQIVHYIEGVGTRRMERLSGGGFGYGISDNIKNAYAFIISNYEPGDRIFLFGFSRGAYTARSIAGLIRNMGILKREKLHLINKAYDCYKDTSDEWHPNSDQSKAFRAENTHQNETIWFLGVWDTVGALGAPFGLVPGWIVNKLFKCNFHDVLLSSSIESAYHALAIDERRWPFRPTLWTLNQTHRERNQLNKDSTGVFLYEQKWFPGVHSNVGGGYADQGLSDCSLAWMADKAAARGLNIDLGMLVDPPFAPDLSKDIDDSQTIFYRIATVLFVKLPGMVIRSVFPASDRPLLDHLRFNGDYVRPIDDPEDLSECAKKKLAINQPCYCPRNNPARELDINETVQVSICAAQYWNHSGVLVKPGQSFHFEASGTWCDSDYQSPPDGYENYPGKHWMSWFKWSRRCRTANWFVLIGAVGKTCSNGKMHVLGAGKYAEAPFTPQREGELLCFANDTFGFYRNNSGAVTLKITRIS</sequence>
<protein>
    <submittedName>
        <fullName evidence="2">DUF2235 domain-containing protein</fullName>
    </submittedName>
</protein>
<feature type="domain" description="T6SS Phospholipase effector Tle1-like catalytic" evidence="1">
    <location>
        <begin position="3"/>
        <end position="276"/>
    </location>
</feature>
<dbReference type="RefSeq" id="WP_153248611.1">
    <property type="nucleotide sequence ID" value="NZ_CP044205.1"/>
</dbReference>
<dbReference type="AlphaFoldDB" id="A0A5Q0BLI1"/>
<dbReference type="Proteomes" id="UP000325755">
    <property type="component" value="Chromosome"/>
</dbReference>
<dbReference type="PANTHER" id="PTHR33840">
    <property type="match status" value="1"/>
</dbReference>
<reference evidence="2 3" key="1">
    <citation type="submission" date="2019-09" db="EMBL/GenBank/DDBJ databases">
        <title>Ecophysiology of the spiral-shaped methanotroph Methylospira mobilis as revealed by the complete genome sequence.</title>
        <authorList>
            <person name="Oshkin I.Y."/>
            <person name="Dedysh S.N."/>
            <person name="Miroshnikov K."/>
            <person name="Danilova O.V."/>
            <person name="Hakobyan A."/>
            <person name="Liesack W."/>
        </authorList>
    </citation>
    <scope>NUCLEOTIDE SEQUENCE [LARGE SCALE GENOMIC DNA]</scope>
    <source>
        <strain evidence="2 3">Shm1</strain>
    </source>
</reference>
<name>A0A5Q0BLI1_9GAMM</name>
<proteinExistence type="predicted"/>
<evidence type="ECO:0000259" key="1">
    <source>
        <dbReference type="Pfam" id="PF09994"/>
    </source>
</evidence>
<dbReference type="PANTHER" id="PTHR33840:SF1">
    <property type="entry name" value="TLE1 PHOSPHOLIPASE DOMAIN-CONTAINING PROTEIN"/>
    <property type="match status" value="1"/>
</dbReference>
<accession>A0A5Q0BLI1</accession>
<dbReference type="Pfam" id="PF09994">
    <property type="entry name" value="T6SS_Tle1-like_cat"/>
    <property type="match status" value="1"/>
</dbReference>
<dbReference type="EMBL" id="CP044205">
    <property type="protein sequence ID" value="QFY42616.1"/>
    <property type="molecule type" value="Genomic_DNA"/>
</dbReference>
<dbReference type="SUPFAM" id="SSF53474">
    <property type="entry name" value="alpha/beta-Hydrolases"/>
    <property type="match status" value="1"/>
</dbReference>
<gene>
    <name evidence="2" type="ORF">F6R98_08275</name>
</gene>
<evidence type="ECO:0000313" key="2">
    <source>
        <dbReference type="EMBL" id="QFY42616.1"/>
    </source>
</evidence>
<dbReference type="InParanoid" id="A0A5Q0BLI1"/>
<organism evidence="2 3">
    <name type="scientific">Candidatus Methylospira mobilis</name>
    <dbReference type="NCBI Taxonomy" id="1808979"/>
    <lineage>
        <taxon>Bacteria</taxon>
        <taxon>Pseudomonadati</taxon>
        <taxon>Pseudomonadota</taxon>
        <taxon>Gammaproteobacteria</taxon>
        <taxon>Methylococcales</taxon>
        <taxon>Methylococcaceae</taxon>
        <taxon>Candidatus Methylospira</taxon>
    </lineage>
</organism>
<dbReference type="KEGG" id="mmob:F6R98_08275"/>
<dbReference type="InterPro" id="IPR018712">
    <property type="entry name" value="Tle1-like_cat"/>
</dbReference>
<evidence type="ECO:0000313" key="3">
    <source>
        <dbReference type="Proteomes" id="UP000325755"/>
    </source>
</evidence>